<dbReference type="PANTHER" id="PTHR38009:SF1">
    <property type="entry name" value="CONSERVED HYPOTHETICAL PHAGE TAIL PROTEIN"/>
    <property type="match status" value="1"/>
</dbReference>
<accession>A0A7W9KMJ3</accession>
<organism evidence="1 2">
    <name type="scientific">Kutzneria kofuensis</name>
    <dbReference type="NCBI Taxonomy" id="103725"/>
    <lineage>
        <taxon>Bacteria</taxon>
        <taxon>Bacillati</taxon>
        <taxon>Actinomycetota</taxon>
        <taxon>Actinomycetes</taxon>
        <taxon>Pseudonocardiales</taxon>
        <taxon>Pseudonocardiaceae</taxon>
        <taxon>Kutzneria</taxon>
    </lineage>
</organism>
<evidence type="ECO:0000313" key="1">
    <source>
        <dbReference type="EMBL" id="MBB5895212.1"/>
    </source>
</evidence>
<evidence type="ECO:0000313" key="2">
    <source>
        <dbReference type="Proteomes" id="UP000585638"/>
    </source>
</evidence>
<dbReference type="RefSeq" id="WP_184867032.1">
    <property type="nucleotide sequence ID" value="NZ_BAAAWY010000024.1"/>
</dbReference>
<sequence>MPMNAAAMLGLVTRFHVTVDGVDLGGWARCSGLSVDFKPEVWYEGGNYQHPTYLPGQIEYPPITLQRAMNAQDTPRVQAWLSSKAQSWVNADSSGGGGTAQITLFDSKAQKVASWSLRNVYPSKWDGPELDARTLGVAIESLQLVHEGFL</sequence>
<dbReference type="PANTHER" id="PTHR38009">
    <property type="entry name" value="CONSERVED HYPOTHETICAL PHAGE TAIL PROTEIN"/>
    <property type="match status" value="1"/>
</dbReference>
<dbReference type="EMBL" id="JACHIR010000001">
    <property type="protein sequence ID" value="MBB5895212.1"/>
    <property type="molecule type" value="Genomic_DNA"/>
</dbReference>
<comment type="caution">
    <text evidence="1">The sequence shown here is derived from an EMBL/GenBank/DDBJ whole genome shotgun (WGS) entry which is preliminary data.</text>
</comment>
<dbReference type="GO" id="GO:0005198">
    <property type="term" value="F:structural molecule activity"/>
    <property type="evidence" value="ECO:0007669"/>
    <property type="project" value="InterPro"/>
</dbReference>
<dbReference type="Pfam" id="PF06841">
    <property type="entry name" value="Phage_T4_gp19"/>
    <property type="match status" value="1"/>
</dbReference>
<dbReference type="AlphaFoldDB" id="A0A7W9KMJ3"/>
<dbReference type="Proteomes" id="UP000585638">
    <property type="component" value="Unassembled WGS sequence"/>
</dbReference>
<reference evidence="1 2" key="1">
    <citation type="submission" date="2020-08" db="EMBL/GenBank/DDBJ databases">
        <title>Sequencing the genomes of 1000 actinobacteria strains.</title>
        <authorList>
            <person name="Klenk H.-P."/>
        </authorList>
    </citation>
    <scope>NUCLEOTIDE SEQUENCE [LARGE SCALE GENOMIC DNA]</scope>
    <source>
        <strain evidence="1 2">DSM 43851</strain>
    </source>
</reference>
<proteinExistence type="predicted"/>
<protein>
    <submittedName>
        <fullName evidence="1">Phage tail-like protein</fullName>
    </submittedName>
</protein>
<gene>
    <name evidence="1" type="ORF">BJ998_006408</name>
</gene>
<name>A0A7W9KMJ3_9PSEU</name>
<dbReference type="NCBIfam" id="TIGR02241">
    <property type="entry name" value="conserved hypothetical phage tail region protein"/>
    <property type="match status" value="1"/>
</dbReference>
<dbReference type="InterPro" id="IPR011747">
    <property type="entry name" value="CHP02241"/>
</dbReference>
<keyword evidence="2" id="KW-1185">Reference proteome</keyword>
<dbReference type="InterPro" id="IPR010667">
    <property type="entry name" value="Phage_T4_Gp19"/>
</dbReference>